<evidence type="ECO:0000259" key="1">
    <source>
        <dbReference type="Pfam" id="PF00534"/>
    </source>
</evidence>
<dbReference type="EMBL" id="FSRA01000002">
    <property type="protein sequence ID" value="SIO49048.1"/>
    <property type="molecule type" value="Genomic_DNA"/>
</dbReference>
<gene>
    <name evidence="2" type="ORF">SAMN04488055_4648</name>
</gene>
<keyword evidence="3" id="KW-1185">Reference proteome</keyword>
<keyword evidence="2" id="KW-0328">Glycosyltransferase</keyword>
<accession>A0A1N6JXI4</accession>
<dbReference type="SUPFAM" id="SSF53756">
    <property type="entry name" value="UDP-Glycosyltransferase/glycogen phosphorylase"/>
    <property type="match status" value="1"/>
</dbReference>
<dbReference type="STRING" id="536979.SAMN04488055_4648"/>
<evidence type="ECO:0000313" key="3">
    <source>
        <dbReference type="Proteomes" id="UP000185003"/>
    </source>
</evidence>
<dbReference type="RefSeq" id="WP_084185772.1">
    <property type="nucleotide sequence ID" value="NZ_FSRA01000002.1"/>
</dbReference>
<keyword evidence="2" id="KW-0808">Transferase</keyword>
<name>A0A1N6JXI4_9BACT</name>
<protein>
    <submittedName>
        <fullName evidence="2">Rhamnosyl/mannosyltransferase</fullName>
    </submittedName>
</protein>
<dbReference type="Proteomes" id="UP000185003">
    <property type="component" value="Unassembled WGS sequence"/>
</dbReference>
<dbReference type="PANTHER" id="PTHR45947">
    <property type="entry name" value="SULFOQUINOVOSYL TRANSFERASE SQD2"/>
    <property type="match status" value="1"/>
</dbReference>
<feature type="domain" description="Glycosyl transferase family 1" evidence="1">
    <location>
        <begin position="189"/>
        <end position="335"/>
    </location>
</feature>
<evidence type="ECO:0000313" key="2">
    <source>
        <dbReference type="EMBL" id="SIO49048.1"/>
    </source>
</evidence>
<dbReference type="InterPro" id="IPR001296">
    <property type="entry name" value="Glyco_trans_1"/>
</dbReference>
<dbReference type="AlphaFoldDB" id="A0A1N6JXI4"/>
<dbReference type="Gene3D" id="3.40.50.2000">
    <property type="entry name" value="Glycogen Phosphorylase B"/>
    <property type="match status" value="2"/>
</dbReference>
<dbReference type="PANTHER" id="PTHR45947:SF3">
    <property type="entry name" value="SULFOQUINOVOSYL TRANSFERASE SQD2"/>
    <property type="match status" value="1"/>
</dbReference>
<organism evidence="2 3">
    <name type="scientific">Chitinophaga niabensis</name>
    <dbReference type="NCBI Taxonomy" id="536979"/>
    <lineage>
        <taxon>Bacteria</taxon>
        <taxon>Pseudomonadati</taxon>
        <taxon>Bacteroidota</taxon>
        <taxon>Chitinophagia</taxon>
        <taxon>Chitinophagales</taxon>
        <taxon>Chitinophagaceae</taxon>
        <taxon>Chitinophaga</taxon>
    </lineage>
</organism>
<dbReference type="OrthoDB" id="9811239at2"/>
<dbReference type="Pfam" id="PF00534">
    <property type="entry name" value="Glycos_transf_1"/>
    <property type="match status" value="1"/>
</dbReference>
<reference evidence="2 3" key="1">
    <citation type="submission" date="2016-11" db="EMBL/GenBank/DDBJ databases">
        <authorList>
            <person name="Jaros S."/>
            <person name="Januszkiewicz K."/>
            <person name="Wedrychowicz H."/>
        </authorList>
    </citation>
    <scope>NUCLEOTIDE SEQUENCE [LARGE SCALE GENOMIC DNA]</scope>
    <source>
        <strain evidence="2 3">DSM 24787</strain>
    </source>
</reference>
<proteinExistence type="predicted"/>
<dbReference type="GO" id="GO:0016757">
    <property type="term" value="F:glycosyltransferase activity"/>
    <property type="evidence" value="ECO:0007669"/>
    <property type="project" value="UniProtKB-KW"/>
</dbReference>
<dbReference type="InterPro" id="IPR050194">
    <property type="entry name" value="Glycosyltransferase_grp1"/>
</dbReference>
<sequence length="364" mass="42018">MTVTHIIKYLYPVFGGMERVAEQIGDALKQEDIREYKIFYKRDKNSDTKWENTDADSTVIDPTFYYKAQPISLFRGSVALWKKFKAADVTIIHSPLPNLEVPLYFFSFLIKRRIICVMHADPKDTRWEHAKGVLNFFYKQFFKRCETVVFTNELNARQTVIPCKNKVVINNGVKITAHPPRIFPEKTIYEALFVGSFREYKGLRYLIDALSFNSNIRINFVGSGEIFEEIKEYAHSKYDPSRTVFYGHVTDEELADIYNRCDVFVLPSIDGSEAFGLVQIEAMSRGLPVINTNLDTAVKYVSKHGETGITVEPMKSEEIAMALKEILQKENYELFSRNAISRATMFSSEKMMTQYISLIKKEGE</sequence>